<name>A0ABY7EXY1_MYAAR</name>
<proteinExistence type="predicted"/>
<evidence type="ECO:0000313" key="1">
    <source>
        <dbReference type="EMBL" id="WAR13681.1"/>
    </source>
</evidence>
<dbReference type="EMBL" id="CP111020">
    <property type="protein sequence ID" value="WAR13681.1"/>
    <property type="molecule type" value="Genomic_DNA"/>
</dbReference>
<accession>A0ABY7EXY1</accession>
<sequence>MTTRQEQSFVTTNENGEKWRKMALQLKFCESTLFFHMKNPALIYCLRWAYPNNRAFVGKFGRRPTNWGMRSKSWANWLTAK</sequence>
<keyword evidence="2" id="KW-1185">Reference proteome</keyword>
<dbReference type="Proteomes" id="UP001164746">
    <property type="component" value="Chromosome 9"/>
</dbReference>
<protein>
    <submittedName>
        <fullName evidence="1">Uncharacterized protein</fullName>
    </submittedName>
</protein>
<reference evidence="1" key="1">
    <citation type="submission" date="2022-11" db="EMBL/GenBank/DDBJ databases">
        <title>Centuries of genome instability and evolution in soft-shell clam transmissible cancer (bioRxiv).</title>
        <authorList>
            <person name="Hart S.F.M."/>
            <person name="Yonemitsu M.A."/>
            <person name="Giersch R.M."/>
            <person name="Beal B.F."/>
            <person name="Arriagada G."/>
            <person name="Davis B.W."/>
            <person name="Ostrander E.A."/>
            <person name="Goff S.P."/>
            <person name="Metzger M.J."/>
        </authorList>
    </citation>
    <scope>NUCLEOTIDE SEQUENCE</scope>
    <source>
        <strain evidence="1">MELC-2E11</strain>
        <tissue evidence="1">Siphon/mantle</tissue>
    </source>
</reference>
<organism evidence="1 2">
    <name type="scientific">Mya arenaria</name>
    <name type="common">Soft-shell clam</name>
    <dbReference type="NCBI Taxonomy" id="6604"/>
    <lineage>
        <taxon>Eukaryota</taxon>
        <taxon>Metazoa</taxon>
        <taxon>Spiralia</taxon>
        <taxon>Lophotrochozoa</taxon>
        <taxon>Mollusca</taxon>
        <taxon>Bivalvia</taxon>
        <taxon>Autobranchia</taxon>
        <taxon>Heteroconchia</taxon>
        <taxon>Euheterodonta</taxon>
        <taxon>Imparidentia</taxon>
        <taxon>Neoheterodontei</taxon>
        <taxon>Myida</taxon>
        <taxon>Myoidea</taxon>
        <taxon>Myidae</taxon>
        <taxon>Mya</taxon>
    </lineage>
</organism>
<evidence type="ECO:0000313" key="2">
    <source>
        <dbReference type="Proteomes" id="UP001164746"/>
    </source>
</evidence>
<gene>
    <name evidence="1" type="ORF">MAR_003786</name>
</gene>